<dbReference type="Proteomes" id="UP000201411">
    <property type="component" value="Segment"/>
</dbReference>
<sequence length="54" mass="6595">MKEFYISIETVGNNIVERYIDENGKERTREVEYLPTMFRHCKEESKYKDIYGKN</sequence>
<dbReference type="GO" id="GO:0003887">
    <property type="term" value="F:DNA-directed DNA polymerase activity"/>
    <property type="evidence" value="ECO:0007669"/>
    <property type="project" value="UniProtKB-EC"/>
</dbReference>
<dbReference type="EMBL" id="KX130862">
    <property type="protein sequence ID" value="ANN86942.1"/>
    <property type="molecule type" value="Genomic_DNA"/>
</dbReference>
<keyword evidence="1" id="KW-0808">Transferase</keyword>
<proteinExistence type="predicted"/>
<accession>A0A193H0N6</accession>
<dbReference type="GeneID" id="29062334"/>
<dbReference type="EC" id="2.7.7.7" evidence="1"/>
<dbReference type="KEGG" id="vg:29062334"/>
<name>A0A193H0N6_9CAUD</name>
<keyword evidence="2" id="KW-1185">Reference proteome</keyword>
<reference evidence="1 2" key="1">
    <citation type="submission" date="2016-04" db="EMBL/GenBank/DDBJ databases">
        <title>Genetic Characterization of ShigActive phages.</title>
        <authorList>
            <person name="Das C.R."/>
            <person name="Woolston J."/>
            <person name="Li M."/>
            <person name="Sulakvelidze A."/>
            <person name="Soffer N."/>
        </authorList>
    </citation>
    <scope>NUCLEOTIDE SEQUENCE [LARGE SCALE GENOMIC DNA]</scope>
</reference>
<dbReference type="SUPFAM" id="SSF53098">
    <property type="entry name" value="Ribonuclease H-like"/>
    <property type="match status" value="1"/>
</dbReference>
<dbReference type="InterPro" id="IPR012337">
    <property type="entry name" value="RNaseH-like_sf"/>
</dbReference>
<protein>
    <submittedName>
        <fullName evidence="1">DNA polymerase</fullName>
        <ecNumber evidence="1">2.7.7.7</ecNumber>
    </submittedName>
</protein>
<keyword evidence="1" id="KW-0548">Nucleotidyltransferase</keyword>
<evidence type="ECO:0000313" key="1">
    <source>
        <dbReference type="EMBL" id="ANN86942.1"/>
    </source>
</evidence>
<dbReference type="RefSeq" id="YP_009279043.1">
    <property type="nucleotide sequence ID" value="NC_031011.1"/>
</dbReference>
<dbReference type="Gene3D" id="3.30.342.10">
    <property type="entry name" value="DNA Polymerase, chain B, domain 1"/>
    <property type="match status" value="1"/>
</dbReference>
<organism evidence="1 2">
    <name type="scientific">Shigella phage SHFML-26</name>
    <dbReference type="NCBI Taxonomy" id="1863009"/>
    <lineage>
        <taxon>Viruses</taxon>
        <taxon>Duplodnaviria</taxon>
        <taxon>Heunggongvirae</taxon>
        <taxon>Uroviricota</taxon>
        <taxon>Caudoviricetes</taxon>
        <taxon>Pantevenvirales</taxon>
        <taxon>Straboviridae</taxon>
        <taxon>Tevenvirinae</taxon>
        <taxon>Tequatrovirus</taxon>
        <taxon>Tequatrovirus shfml26</taxon>
    </lineage>
</organism>
<evidence type="ECO:0000313" key="2">
    <source>
        <dbReference type="Proteomes" id="UP000201411"/>
    </source>
</evidence>